<keyword evidence="2" id="KW-0964">Secreted</keyword>
<evidence type="ECO:0000256" key="2">
    <source>
        <dbReference type="ARBA" id="ARBA00022525"/>
    </source>
</evidence>
<dbReference type="GO" id="GO:0043005">
    <property type="term" value="C:neuron projection"/>
    <property type="evidence" value="ECO:0007669"/>
    <property type="project" value="TreeGrafter"/>
</dbReference>
<dbReference type="InterPro" id="IPR013106">
    <property type="entry name" value="Ig_V-set"/>
</dbReference>
<evidence type="ECO:0000313" key="12">
    <source>
        <dbReference type="Proteomes" id="UP000494106"/>
    </source>
</evidence>
<dbReference type="InterPro" id="IPR013783">
    <property type="entry name" value="Ig-like_fold"/>
</dbReference>
<evidence type="ECO:0000256" key="9">
    <source>
        <dbReference type="ARBA" id="ARBA00068688"/>
    </source>
</evidence>
<dbReference type="PANTHER" id="PTHR12231:SF253">
    <property type="entry name" value="DPR-INTERACTING PROTEIN ETA, ISOFORM B-RELATED"/>
    <property type="match status" value="1"/>
</dbReference>
<evidence type="ECO:0000256" key="8">
    <source>
        <dbReference type="ARBA" id="ARBA00061228"/>
    </source>
</evidence>
<dbReference type="Proteomes" id="UP000494106">
    <property type="component" value="Unassembled WGS sequence"/>
</dbReference>
<evidence type="ECO:0000256" key="3">
    <source>
        <dbReference type="ARBA" id="ARBA00022729"/>
    </source>
</evidence>
<organism evidence="11 12">
    <name type="scientific">Arctia plantaginis</name>
    <name type="common">Wood tiger moth</name>
    <name type="synonym">Phalaena plantaginis</name>
    <dbReference type="NCBI Taxonomy" id="874455"/>
    <lineage>
        <taxon>Eukaryota</taxon>
        <taxon>Metazoa</taxon>
        <taxon>Ecdysozoa</taxon>
        <taxon>Arthropoda</taxon>
        <taxon>Hexapoda</taxon>
        <taxon>Insecta</taxon>
        <taxon>Pterygota</taxon>
        <taxon>Neoptera</taxon>
        <taxon>Endopterygota</taxon>
        <taxon>Lepidoptera</taxon>
        <taxon>Glossata</taxon>
        <taxon>Ditrysia</taxon>
        <taxon>Noctuoidea</taxon>
        <taxon>Erebidae</taxon>
        <taxon>Arctiinae</taxon>
        <taxon>Arctia</taxon>
    </lineage>
</organism>
<reference evidence="11 12" key="1">
    <citation type="submission" date="2020-04" db="EMBL/GenBank/DDBJ databases">
        <authorList>
            <person name="Wallbank WR R."/>
            <person name="Pardo Diaz C."/>
            <person name="Kozak K."/>
            <person name="Martin S."/>
            <person name="Jiggins C."/>
            <person name="Moest M."/>
            <person name="Warren A I."/>
            <person name="Byers J.R.P. K."/>
            <person name="Montejo-Kovacevich G."/>
            <person name="Yen C E."/>
        </authorList>
    </citation>
    <scope>NUCLEOTIDE SEQUENCE [LARGE SCALE GENOMIC DNA]</scope>
</reference>
<keyword evidence="4" id="KW-0677">Repeat</keyword>
<keyword evidence="7" id="KW-0393">Immunoglobulin domain</keyword>
<evidence type="ECO:0000256" key="1">
    <source>
        <dbReference type="ARBA" id="ARBA00004613"/>
    </source>
</evidence>
<dbReference type="SMART" id="SM00406">
    <property type="entry name" value="IGv"/>
    <property type="match status" value="2"/>
</dbReference>
<evidence type="ECO:0000259" key="10">
    <source>
        <dbReference type="PROSITE" id="PS50835"/>
    </source>
</evidence>
<dbReference type="SMART" id="SM00409">
    <property type="entry name" value="IG"/>
    <property type="match status" value="2"/>
</dbReference>
<keyword evidence="6" id="KW-0325">Glycoprotein</keyword>
<dbReference type="PROSITE" id="PS50835">
    <property type="entry name" value="IG_LIKE"/>
    <property type="match status" value="2"/>
</dbReference>
<dbReference type="InterPro" id="IPR013098">
    <property type="entry name" value="Ig_I-set"/>
</dbReference>
<protein>
    <recommendedName>
        <fullName evidence="9">Hemolin</fullName>
    </recommendedName>
</protein>
<evidence type="ECO:0000313" key="11">
    <source>
        <dbReference type="EMBL" id="CAB3236953.1"/>
    </source>
</evidence>
<dbReference type="OrthoDB" id="10012075at2759"/>
<proteinExistence type="inferred from homology"/>
<dbReference type="Pfam" id="PF07686">
    <property type="entry name" value="V-set"/>
    <property type="match status" value="1"/>
</dbReference>
<dbReference type="SMART" id="SM00408">
    <property type="entry name" value="IGc2"/>
    <property type="match status" value="2"/>
</dbReference>
<feature type="domain" description="Ig-like" evidence="10">
    <location>
        <begin position="6"/>
        <end position="102"/>
    </location>
</feature>
<comment type="similarity">
    <text evidence="8">Belongs to the hemolin family.</text>
</comment>
<dbReference type="AlphaFoldDB" id="A0A8S0ZXD8"/>
<keyword evidence="3" id="KW-0732">Signal</keyword>
<evidence type="ECO:0000256" key="4">
    <source>
        <dbReference type="ARBA" id="ARBA00022737"/>
    </source>
</evidence>
<dbReference type="InterPro" id="IPR051170">
    <property type="entry name" value="Neural/epithelial_adhesion"/>
</dbReference>
<name>A0A8S0ZXD8_ARCPL</name>
<keyword evidence="12" id="KW-1185">Reference proteome</keyword>
<keyword evidence="5" id="KW-1015">Disulfide bond</keyword>
<dbReference type="SUPFAM" id="SSF48726">
    <property type="entry name" value="Immunoglobulin"/>
    <property type="match status" value="3"/>
</dbReference>
<feature type="domain" description="Ig-like" evidence="10">
    <location>
        <begin position="107"/>
        <end position="252"/>
    </location>
</feature>
<comment type="subcellular location">
    <subcellularLocation>
        <location evidence="1">Secreted</location>
    </subcellularLocation>
</comment>
<dbReference type="InterPro" id="IPR007110">
    <property type="entry name" value="Ig-like_dom"/>
</dbReference>
<dbReference type="PANTHER" id="PTHR12231">
    <property type="entry name" value="CTX-RELATED TYPE I TRANSMEMBRANE PROTEIN"/>
    <property type="match status" value="1"/>
</dbReference>
<dbReference type="InterPro" id="IPR003598">
    <property type="entry name" value="Ig_sub2"/>
</dbReference>
<accession>A0A8S0ZXD8</accession>
<evidence type="ECO:0000256" key="5">
    <source>
        <dbReference type="ARBA" id="ARBA00023157"/>
    </source>
</evidence>
<evidence type="ECO:0000256" key="6">
    <source>
        <dbReference type="ARBA" id="ARBA00023180"/>
    </source>
</evidence>
<sequence>MYIDEPKFLGTGFNVTVVMGRDATLTCKVENLQSYKVAWLRVDTQTILTIGQHVITKNHRVGISRSDSSWSLTLRDIRPTDGGRYMCQINTEPMITQTHHLHIVVPPDIADSDSSGEMIVREGDDVALHCAASGIPLPIVLWRREDSEFFKVNKQSSKPTVHLSQKMTGAYIGETVLLKCMIEANPSPVVFWTHVVNNKLYNGSKYEMNLKSTEYKHTASLRVKNVTRKDIGSYYCYAENSLGTARDDVTVYSKYEDNPRHIQFLIDLKGNFYEPKIKGNLKVNIKSAV</sequence>
<evidence type="ECO:0000256" key="7">
    <source>
        <dbReference type="ARBA" id="ARBA00023319"/>
    </source>
</evidence>
<dbReference type="Pfam" id="PF07679">
    <property type="entry name" value="I-set"/>
    <property type="match status" value="1"/>
</dbReference>
<comment type="caution">
    <text evidence="11">The sequence shown here is derived from an EMBL/GenBank/DDBJ whole genome shotgun (WGS) entry which is preliminary data.</text>
</comment>
<dbReference type="InterPro" id="IPR003599">
    <property type="entry name" value="Ig_sub"/>
</dbReference>
<dbReference type="FunFam" id="2.60.40.10:FF:000032">
    <property type="entry name" value="palladin isoform X1"/>
    <property type="match status" value="1"/>
</dbReference>
<gene>
    <name evidence="11" type="ORF">APLA_LOCUS6778</name>
</gene>
<dbReference type="InterPro" id="IPR036179">
    <property type="entry name" value="Ig-like_dom_sf"/>
</dbReference>
<dbReference type="EMBL" id="CADEBC010000488">
    <property type="protein sequence ID" value="CAB3236953.1"/>
    <property type="molecule type" value="Genomic_DNA"/>
</dbReference>
<dbReference type="GO" id="GO:0005576">
    <property type="term" value="C:extracellular region"/>
    <property type="evidence" value="ECO:0007669"/>
    <property type="project" value="UniProtKB-SubCell"/>
</dbReference>
<dbReference type="Gene3D" id="2.60.40.10">
    <property type="entry name" value="Immunoglobulins"/>
    <property type="match status" value="3"/>
</dbReference>